<protein>
    <submittedName>
        <fullName evidence="3">Uncharacterized protein</fullName>
    </submittedName>
</protein>
<proteinExistence type="predicted"/>
<dbReference type="EMBL" id="BKCJ010002637">
    <property type="protein sequence ID" value="GEU49924.1"/>
    <property type="molecule type" value="Genomic_DNA"/>
</dbReference>
<feature type="coiled-coil region" evidence="1">
    <location>
        <begin position="436"/>
        <end position="477"/>
    </location>
</feature>
<gene>
    <name evidence="3" type="ORF">Tci_021902</name>
</gene>
<name>A0A6L2KPW6_TANCI</name>
<reference evidence="3" key="1">
    <citation type="journal article" date="2019" name="Sci. Rep.">
        <title>Draft genome of Tanacetum cinerariifolium, the natural source of mosquito coil.</title>
        <authorList>
            <person name="Yamashiro T."/>
            <person name="Shiraishi A."/>
            <person name="Satake H."/>
            <person name="Nakayama K."/>
        </authorList>
    </citation>
    <scope>NUCLEOTIDE SEQUENCE</scope>
</reference>
<evidence type="ECO:0000256" key="1">
    <source>
        <dbReference type="SAM" id="Coils"/>
    </source>
</evidence>
<dbReference type="AlphaFoldDB" id="A0A6L2KPW6"/>
<comment type="caution">
    <text evidence="3">The sequence shown here is derived from an EMBL/GenBank/DDBJ whole genome shotgun (WGS) entry which is preliminary data.</text>
</comment>
<sequence length="513" mass="58480">MSVRPTWRKKLNHCNSSNEVDVNLPTPIPKPQSPINEPTTHSNHVSLQSHSLQLSDSCYTNVGQASIPPSINQSQTQLLFHYLLINPHVANEIIENGNAPIVTKTVDGKEIVIPPTSVEEKAQRMAELKARSTLLMALPNGHQLKFNSYKDAKTLMKAIKNRFGGTSLTKQERECKLYDEFDKFVYKKGESLLKFYLRFSLLLNDMNIYNMKLKQFQVNIKFLNTLPPEWSKFMTDVKLVRDLHMTNVDQLHAYLGQHEFHANEKGDDPIDAINNMMSFLTAVVTSRYPPTNNQLRNSSNPRQQATINNRRGNRGLLSITTVKEKDTYIGIAEAQTTQYVITNNAACQADDLDAYNFDCDEINCAKIALMANLSHYSFDNLAENSANSKEPNLSTRPTQVEVPKELPKVNMDEIIPFLKALKDLFNSFDQFLIDELSEVQNVFNQIEQAIEQHRVESNRVQDKMKKVLNENERLLEQAISKDIVNIVMTANVNNAYELVNECERCDTLKTELQ</sequence>
<accession>A0A6L2KPW6</accession>
<keyword evidence="1" id="KW-0175">Coiled coil</keyword>
<dbReference type="Pfam" id="PF14223">
    <property type="entry name" value="Retrotran_gag_2"/>
    <property type="match status" value="1"/>
</dbReference>
<evidence type="ECO:0000256" key="2">
    <source>
        <dbReference type="SAM" id="MobiDB-lite"/>
    </source>
</evidence>
<evidence type="ECO:0000313" key="3">
    <source>
        <dbReference type="EMBL" id="GEU49924.1"/>
    </source>
</evidence>
<organism evidence="3">
    <name type="scientific">Tanacetum cinerariifolium</name>
    <name type="common">Dalmatian daisy</name>
    <name type="synonym">Chrysanthemum cinerariifolium</name>
    <dbReference type="NCBI Taxonomy" id="118510"/>
    <lineage>
        <taxon>Eukaryota</taxon>
        <taxon>Viridiplantae</taxon>
        <taxon>Streptophyta</taxon>
        <taxon>Embryophyta</taxon>
        <taxon>Tracheophyta</taxon>
        <taxon>Spermatophyta</taxon>
        <taxon>Magnoliopsida</taxon>
        <taxon>eudicotyledons</taxon>
        <taxon>Gunneridae</taxon>
        <taxon>Pentapetalae</taxon>
        <taxon>asterids</taxon>
        <taxon>campanulids</taxon>
        <taxon>Asterales</taxon>
        <taxon>Asteraceae</taxon>
        <taxon>Asteroideae</taxon>
        <taxon>Anthemideae</taxon>
        <taxon>Anthemidinae</taxon>
        <taxon>Tanacetum</taxon>
    </lineage>
</organism>
<feature type="region of interest" description="Disordered" evidence="2">
    <location>
        <begin position="17"/>
        <end position="48"/>
    </location>
</feature>